<dbReference type="EMBL" id="JAZDWU010000011">
    <property type="protein sequence ID" value="KAK9986724.1"/>
    <property type="molecule type" value="Genomic_DNA"/>
</dbReference>
<evidence type="ECO:0000313" key="2">
    <source>
        <dbReference type="Proteomes" id="UP001459277"/>
    </source>
</evidence>
<accession>A0AAW2BL54</accession>
<evidence type="ECO:0000313" key="1">
    <source>
        <dbReference type="EMBL" id="KAK9986724.1"/>
    </source>
</evidence>
<dbReference type="AlphaFoldDB" id="A0AAW2BL54"/>
<proteinExistence type="predicted"/>
<name>A0AAW2BL54_9ROSI</name>
<comment type="caution">
    <text evidence="1">The sequence shown here is derived from an EMBL/GenBank/DDBJ whole genome shotgun (WGS) entry which is preliminary data.</text>
</comment>
<protein>
    <recommendedName>
        <fullName evidence="3">RNase H type-1 domain-containing protein</fullName>
    </recommendedName>
</protein>
<gene>
    <name evidence="1" type="ORF">SO802_031675</name>
</gene>
<evidence type="ECO:0008006" key="3">
    <source>
        <dbReference type="Google" id="ProtNLM"/>
    </source>
</evidence>
<organism evidence="1 2">
    <name type="scientific">Lithocarpus litseifolius</name>
    <dbReference type="NCBI Taxonomy" id="425828"/>
    <lineage>
        <taxon>Eukaryota</taxon>
        <taxon>Viridiplantae</taxon>
        <taxon>Streptophyta</taxon>
        <taxon>Embryophyta</taxon>
        <taxon>Tracheophyta</taxon>
        <taxon>Spermatophyta</taxon>
        <taxon>Magnoliopsida</taxon>
        <taxon>eudicotyledons</taxon>
        <taxon>Gunneridae</taxon>
        <taxon>Pentapetalae</taxon>
        <taxon>rosids</taxon>
        <taxon>fabids</taxon>
        <taxon>Fagales</taxon>
        <taxon>Fagaceae</taxon>
        <taxon>Lithocarpus</taxon>
    </lineage>
</organism>
<sequence>MEDSPGFGFAAVASSGFQTKEQENIEMEEKYGTWQKLQRMTMIVLPAGISTKQDPSLLTKFHHPKEFTKSMLMEHLQSMIVFPVWVLSLETIKIKLWLLYACRSSLPILQSLWRSFALEQGVLLARELQLPRVIFESNSLAVIQAINDKPWGTIMGTLFREFCRFVVYLSLAISST</sequence>
<dbReference type="Proteomes" id="UP001459277">
    <property type="component" value="Unassembled WGS sequence"/>
</dbReference>
<keyword evidence="2" id="KW-1185">Reference proteome</keyword>
<reference evidence="1 2" key="1">
    <citation type="submission" date="2024-01" db="EMBL/GenBank/DDBJ databases">
        <title>A telomere-to-telomere, gap-free genome of sweet tea (Lithocarpus litseifolius).</title>
        <authorList>
            <person name="Zhou J."/>
        </authorList>
    </citation>
    <scope>NUCLEOTIDE SEQUENCE [LARGE SCALE GENOMIC DNA]</scope>
    <source>
        <strain evidence="1">Zhou-2022a</strain>
        <tissue evidence="1">Leaf</tissue>
    </source>
</reference>